<accession>A0A0W8FYB9</accession>
<sequence length="57" mass="6894">MNINCEKFLYTILQKWNEFVQLIRKCKVFPFLIGILQDFFILETKSKPITKKRENNA</sequence>
<organism evidence="1">
    <name type="scientific">hydrocarbon metagenome</name>
    <dbReference type="NCBI Taxonomy" id="938273"/>
    <lineage>
        <taxon>unclassified sequences</taxon>
        <taxon>metagenomes</taxon>
        <taxon>ecological metagenomes</taxon>
    </lineage>
</organism>
<dbReference type="EMBL" id="LNQE01000573">
    <property type="protein sequence ID" value="KUG25927.1"/>
    <property type="molecule type" value="Genomic_DNA"/>
</dbReference>
<proteinExistence type="predicted"/>
<dbReference type="AlphaFoldDB" id="A0A0W8FYB9"/>
<comment type="caution">
    <text evidence="1">The sequence shown here is derived from an EMBL/GenBank/DDBJ whole genome shotgun (WGS) entry which is preliminary data.</text>
</comment>
<protein>
    <submittedName>
        <fullName evidence="1">Uncharacterized protein</fullName>
    </submittedName>
</protein>
<gene>
    <name evidence="1" type="ORF">ASZ90_004246</name>
</gene>
<evidence type="ECO:0000313" key="1">
    <source>
        <dbReference type="EMBL" id="KUG25927.1"/>
    </source>
</evidence>
<name>A0A0W8FYB9_9ZZZZ</name>
<reference evidence="1" key="1">
    <citation type="journal article" date="2015" name="Proc. Natl. Acad. Sci. U.S.A.">
        <title>Networks of energetic and metabolic interactions define dynamics in microbial communities.</title>
        <authorList>
            <person name="Embree M."/>
            <person name="Liu J.K."/>
            <person name="Al-Bassam M.M."/>
            <person name="Zengler K."/>
        </authorList>
    </citation>
    <scope>NUCLEOTIDE SEQUENCE</scope>
</reference>